<keyword evidence="4" id="KW-0378">Hydrolase</keyword>
<comment type="PTM">
    <text evidence="1">The conversion to 3-oxoalanine (also known as C-formylglycine, FGly), of a serine or cysteine residue in prokaryotes and of a cysteine residue in eukaryotes, is critical for catalytic activity.</text>
</comment>
<feature type="modified residue" description="3-oxoalanine (Ser)" evidence="1">
    <location>
        <position position="84"/>
    </location>
</feature>
<dbReference type="Gene3D" id="3.40.720.10">
    <property type="entry name" value="Alkaline Phosphatase, subunit A"/>
    <property type="match status" value="1"/>
</dbReference>
<dbReference type="SUPFAM" id="SSF53649">
    <property type="entry name" value="Alkaline phosphatase-like"/>
    <property type="match status" value="1"/>
</dbReference>
<keyword evidence="2" id="KW-0732">Signal</keyword>
<accession>A0A9D9NQB9</accession>
<proteinExistence type="predicted"/>
<evidence type="ECO:0000313" key="5">
    <source>
        <dbReference type="Proteomes" id="UP000823772"/>
    </source>
</evidence>
<organism evidence="4 5">
    <name type="scientific">Candidatus Merdivivens faecigallinarum</name>
    <dbReference type="NCBI Taxonomy" id="2840871"/>
    <lineage>
        <taxon>Bacteria</taxon>
        <taxon>Pseudomonadati</taxon>
        <taxon>Bacteroidota</taxon>
        <taxon>Bacteroidia</taxon>
        <taxon>Bacteroidales</taxon>
        <taxon>Muribaculaceae</taxon>
        <taxon>Muribaculaceae incertae sedis</taxon>
        <taxon>Candidatus Merdivivens</taxon>
    </lineage>
</organism>
<feature type="signal peptide" evidence="2">
    <location>
        <begin position="1"/>
        <end position="18"/>
    </location>
</feature>
<dbReference type="InterPro" id="IPR052701">
    <property type="entry name" value="GAG_Ulvan_Degrading_Sulfatases"/>
</dbReference>
<dbReference type="InterPro" id="IPR000917">
    <property type="entry name" value="Sulfatase_N"/>
</dbReference>
<feature type="chain" id="PRO_5038563363" evidence="2">
    <location>
        <begin position="19"/>
        <end position="500"/>
    </location>
</feature>
<evidence type="ECO:0000313" key="4">
    <source>
        <dbReference type="EMBL" id="MBO8481922.1"/>
    </source>
</evidence>
<dbReference type="Pfam" id="PF00884">
    <property type="entry name" value="Sulfatase"/>
    <property type="match status" value="1"/>
</dbReference>
<dbReference type="PANTHER" id="PTHR43751">
    <property type="entry name" value="SULFATASE"/>
    <property type="match status" value="1"/>
</dbReference>
<dbReference type="PANTHER" id="PTHR43751:SF3">
    <property type="entry name" value="SULFATASE N-TERMINAL DOMAIN-CONTAINING PROTEIN"/>
    <property type="match status" value="1"/>
</dbReference>
<name>A0A9D9NQB9_9BACT</name>
<dbReference type="Proteomes" id="UP000823772">
    <property type="component" value="Unassembled WGS sequence"/>
</dbReference>
<protein>
    <submittedName>
        <fullName evidence="4">Sulfatase-like hydrolase/transferase</fullName>
    </submittedName>
</protein>
<dbReference type="EMBL" id="JADILY010000106">
    <property type="protein sequence ID" value="MBO8481922.1"/>
    <property type="molecule type" value="Genomic_DNA"/>
</dbReference>
<evidence type="ECO:0000259" key="3">
    <source>
        <dbReference type="Pfam" id="PF00884"/>
    </source>
</evidence>
<dbReference type="Gene3D" id="3.30.1120.10">
    <property type="match status" value="1"/>
</dbReference>
<sequence length="500" mass="55469">MKKGIVITSLALGCPAIAENATAQTAEPIQGQDNRPNVVFILADDLGYGDIGCYGQKRFETPNIDSLAAQGMRFTRCYSGTTVSAPSRACLLTGLHSGHAPVRGNIETPPEGQFPLPEMENIFLLFKKNGYRTGVFGKWGLGAPGTVGDPSAQGVDEFFGYNCQLLAHNYYPDHLWENDRKIILEDNADGGFGTYSQDLIHEKALEFIDTNAGNPFFLFLPYVLPHAELLVPEDSILEKFSGRYPETPYKGCDSGPAFRKGGYCSQPEPRATFAAMVYRLDMYVGQVVGKLEEKGILGNTLIIFASDNGPHKEGGADPDFFDSNGIYRGYKRDLYEGGIRVPFIAVWNGIIGPGSESGHTMAFWDLLPTFREILENCGGSAPDSETASDGISILPELTGKGRQKEHEWLYFEFQEEGGKQAVISGNMKLIRLRTSSPDGSIWELYDLENDPGENRNLLDEENISEKYRRIATRLRAVMEREHVPDPSWPLLEEEFHYAYL</sequence>
<dbReference type="CDD" id="cd16145">
    <property type="entry name" value="ARS_like"/>
    <property type="match status" value="1"/>
</dbReference>
<dbReference type="AlphaFoldDB" id="A0A9D9NQB9"/>
<evidence type="ECO:0000256" key="2">
    <source>
        <dbReference type="SAM" id="SignalP"/>
    </source>
</evidence>
<reference evidence="4" key="2">
    <citation type="journal article" date="2021" name="PeerJ">
        <title>Extensive microbial diversity within the chicken gut microbiome revealed by metagenomics and culture.</title>
        <authorList>
            <person name="Gilroy R."/>
            <person name="Ravi A."/>
            <person name="Getino M."/>
            <person name="Pursley I."/>
            <person name="Horton D.L."/>
            <person name="Alikhan N.F."/>
            <person name="Baker D."/>
            <person name="Gharbi K."/>
            <person name="Hall N."/>
            <person name="Watson M."/>
            <person name="Adriaenssens E.M."/>
            <person name="Foster-Nyarko E."/>
            <person name="Jarju S."/>
            <person name="Secka A."/>
            <person name="Antonio M."/>
            <person name="Oren A."/>
            <person name="Chaudhuri R.R."/>
            <person name="La Ragione R."/>
            <person name="Hildebrand F."/>
            <person name="Pallen M.J."/>
        </authorList>
    </citation>
    <scope>NUCLEOTIDE SEQUENCE</scope>
    <source>
        <strain evidence="4">B3-2255</strain>
    </source>
</reference>
<comment type="caution">
    <text evidence="4">The sequence shown here is derived from an EMBL/GenBank/DDBJ whole genome shotgun (WGS) entry which is preliminary data.</text>
</comment>
<feature type="domain" description="Sulfatase N-terminal" evidence="3">
    <location>
        <begin position="36"/>
        <end position="370"/>
    </location>
</feature>
<dbReference type="GO" id="GO:0016787">
    <property type="term" value="F:hydrolase activity"/>
    <property type="evidence" value="ECO:0007669"/>
    <property type="project" value="UniProtKB-KW"/>
</dbReference>
<evidence type="ECO:0000256" key="1">
    <source>
        <dbReference type="PIRSR" id="PIRSR600917-52"/>
    </source>
</evidence>
<gene>
    <name evidence="4" type="ORF">IAC87_05185</name>
</gene>
<reference evidence="4" key="1">
    <citation type="submission" date="2020-10" db="EMBL/GenBank/DDBJ databases">
        <authorList>
            <person name="Gilroy R."/>
        </authorList>
    </citation>
    <scope>NUCLEOTIDE SEQUENCE</scope>
    <source>
        <strain evidence="4">B3-2255</strain>
    </source>
</reference>
<dbReference type="InterPro" id="IPR017850">
    <property type="entry name" value="Alkaline_phosphatase_core_sf"/>
</dbReference>